<sequence>MFVSTCGPTSSVSADTWRTLGSIVSKQDQRVGRGLHDRLGGLQEVPPRRSGDTVPAADPAASLEEAQRDSGEMQLASGGNCEVAWSPMENLLQATCAEGANTLLSGA</sequence>
<dbReference type="Proteomes" id="UP000694044">
    <property type="component" value="Unassembled WGS sequence"/>
</dbReference>
<feature type="region of interest" description="Disordered" evidence="1">
    <location>
        <begin position="38"/>
        <end position="75"/>
    </location>
</feature>
<name>A0A8T1V9R8_9STRA</name>
<gene>
    <name evidence="2" type="ORF">PHYPSEUDO_012659</name>
</gene>
<accession>A0A8T1V9R8</accession>
<dbReference type="AlphaFoldDB" id="A0A8T1V9R8"/>
<proteinExistence type="predicted"/>
<organism evidence="2 3">
    <name type="scientific">Phytophthora pseudosyringae</name>
    <dbReference type="NCBI Taxonomy" id="221518"/>
    <lineage>
        <taxon>Eukaryota</taxon>
        <taxon>Sar</taxon>
        <taxon>Stramenopiles</taxon>
        <taxon>Oomycota</taxon>
        <taxon>Peronosporomycetes</taxon>
        <taxon>Peronosporales</taxon>
        <taxon>Peronosporaceae</taxon>
        <taxon>Phytophthora</taxon>
    </lineage>
</organism>
<reference evidence="2" key="1">
    <citation type="submission" date="2021-02" db="EMBL/GenBank/DDBJ databases">
        <authorList>
            <person name="Palmer J.M."/>
        </authorList>
    </citation>
    <scope>NUCLEOTIDE SEQUENCE</scope>
    <source>
        <strain evidence="2">SCRP734</strain>
    </source>
</reference>
<protein>
    <submittedName>
        <fullName evidence="2">Uncharacterized protein</fullName>
    </submittedName>
</protein>
<evidence type="ECO:0000313" key="3">
    <source>
        <dbReference type="Proteomes" id="UP000694044"/>
    </source>
</evidence>
<comment type="caution">
    <text evidence="2">The sequence shown here is derived from an EMBL/GenBank/DDBJ whole genome shotgun (WGS) entry which is preliminary data.</text>
</comment>
<evidence type="ECO:0000313" key="2">
    <source>
        <dbReference type="EMBL" id="KAG7376848.1"/>
    </source>
</evidence>
<evidence type="ECO:0000256" key="1">
    <source>
        <dbReference type="SAM" id="MobiDB-lite"/>
    </source>
</evidence>
<keyword evidence="3" id="KW-1185">Reference proteome</keyword>
<dbReference type="EMBL" id="JAGDFM010000614">
    <property type="protein sequence ID" value="KAG7376848.1"/>
    <property type="molecule type" value="Genomic_DNA"/>
</dbReference>